<evidence type="ECO:0000313" key="1">
    <source>
        <dbReference type="EMBL" id="RCV25474.1"/>
    </source>
</evidence>
<accession>A0A368R5W5</accession>
<sequence>MDPAGELGHGSCWGARPWMRLWRARPWMRYCAPHQFVGASLIRATQARLPFPFLQQCKLNLLSSSGDGIPSSACVRPAAGEQGRVFFGFGFFEEKNRVVGPAISRGTRYERSGFPVFSLPRRHKSYVSIL</sequence>
<dbReference type="EMBL" id="CM003532">
    <property type="protein sequence ID" value="RCV25474.1"/>
    <property type="molecule type" value="Genomic_DNA"/>
</dbReference>
<protein>
    <submittedName>
        <fullName evidence="1">Uncharacterized protein</fullName>
    </submittedName>
</protein>
<name>A0A368R5W5_SETIT</name>
<gene>
    <name evidence="1" type="ORF">SETIT_5G169800v2</name>
</gene>
<reference evidence="1" key="2">
    <citation type="submission" date="2015-07" db="EMBL/GenBank/DDBJ databases">
        <authorList>
            <person name="Noorani M."/>
        </authorList>
    </citation>
    <scope>NUCLEOTIDE SEQUENCE</scope>
    <source>
        <strain evidence="1">Yugu1</strain>
    </source>
</reference>
<reference evidence="1" key="1">
    <citation type="journal article" date="2012" name="Nat. Biotechnol.">
        <title>Reference genome sequence of the model plant Setaria.</title>
        <authorList>
            <person name="Bennetzen J.L."/>
            <person name="Schmutz J."/>
            <person name="Wang H."/>
            <person name="Percifield R."/>
            <person name="Hawkins J."/>
            <person name="Pontaroli A.C."/>
            <person name="Estep M."/>
            <person name="Feng L."/>
            <person name="Vaughn J.N."/>
            <person name="Grimwood J."/>
            <person name="Jenkins J."/>
            <person name="Barry K."/>
            <person name="Lindquist E."/>
            <person name="Hellsten U."/>
            <person name="Deshpande S."/>
            <person name="Wang X."/>
            <person name="Wu X."/>
            <person name="Mitros T."/>
            <person name="Triplett J."/>
            <person name="Yang X."/>
            <person name="Ye C.Y."/>
            <person name="Mauro-Herrera M."/>
            <person name="Wang L."/>
            <person name="Li P."/>
            <person name="Sharma M."/>
            <person name="Sharma R."/>
            <person name="Ronald P.C."/>
            <person name="Panaud O."/>
            <person name="Kellogg E.A."/>
            <person name="Brutnell T.P."/>
            <person name="Doust A.N."/>
            <person name="Tuskan G.A."/>
            <person name="Rokhsar D."/>
            <person name="Devos K.M."/>
        </authorList>
    </citation>
    <scope>NUCLEOTIDE SEQUENCE [LARGE SCALE GENOMIC DNA]</scope>
    <source>
        <strain evidence="1">Yugu1</strain>
    </source>
</reference>
<proteinExistence type="predicted"/>
<organism evidence="1">
    <name type="scientific">Setaria italica</name>
    <name type="common">Foxtail millet</name>
    <name type="synonym">Panicum italicum</name>
    <dbReference type="NCBI Taxonomy" id="4555"/>
    <lineage>
        <taxon>Eukaryota</taxon>
        <taxon>Viridiplantae</taxon>
        <taxon>Streptophyta</taxon>
        <taxon>Embryophyta</taxon>
        <taxon>Tracheophyta</taxon>
        <taxon>Spermatophyta</taxon>
        <taxon>Magnoliopsida</taxon>
        <taxon>Liliopsida</taxon>
        <taxon>Poales</taxon>
        <taxon>Poaceae</taxon>
        <taxon>PACMAD clade</taxon>
        <taxon>Panicoideae</taxon>
        <taxon>Panicodae</taxon>
        <taxon>Paniceae</taxon>
        <taxon>Cenchrinae</taxon>
        <taxon>Setaria</taxon>
    </lineage>
</organism>
<dbReference type="AlphaFoldDB" id="A0A368R5W5"/>